<feature type="compositionally biased region" description="Polar residues" evidence="1">
    <location>
        <begin position="208"/>
        <end position="220"/>
    </location>
</feature>
<organism evidence="2 3">
    <name type="scientific">Toxocara canis</name>
    <name type="common">Canine roundworm</name>
    <dbReference type="NCBI Taxonomy" id="6265"/>
    <lineage>
        <taxon>Eukaryota</taxon>
        <taxon>Metazoa</taxon>
        <taxon>Ecdysozoa</taxon>
        <taxon>Nematoda</taxon>
        <taxon>Chromadorea</taxon>
        <taxon>Rhabditida</taxon>
        <taxon>Spirurina</taxon>
        <taxon>Ascaridomorpha</taxon>
        <taxon>Ascaridoidea</taxon>
        <taxon>Toxocaridae</taxon>
        <taxon>Toxocara</taxon>
    </lineage>
</organism>
<dbReference type="EMBL" id="JPKZ01000189">
    <property type="protein sequence ID" value="KHN88710.1"/>
    <property type="molecule type" value="Genomic_DNA"/>
</dbReference>
<feature type="region of interest" description="Disordered" evidence="1">
    <location>
        <begin position="483"/>
        <end position="562"/>
    </location>
</feature>
<dbReference type="OrthoDB" id="10684084at2759"/>
<evidence type="ECO:0000313" key="2">
    <source>
        <dbReference type="EMBL" id="KHN88710.1"/>
    </source>
</evidence>
<feature type="compositionally biased region" description="Polar residues" evidence="1">
    <location>
        <begin position="550"/>
        <end position="562"/>
    </location>
</feature>
<dbReference type="AlphaFoldDB" id="A0A0B2W630"/>
<feature type="compositionally biased region" description="Polar residues" evidence="1">
    <location>
        <begin position="316"/>
        <end position="331"/>
    </location>
</feature>
<feature type="region of interest" description="Disordered" evidence="1">
    <location>
        <begin position="1"/>
        <end position="25"/>
    </location>
</feature>
<evidence type="ECO:0000256" key="1">
    <source>
        <dbReference type="SAM" id="MobiDB-lite"/>
    </source>
</evidence>
<keyword evidence="3" id="KW-1185">Reference proteome</keyword>
<comment type="caution">
    <text evidence="2">The sequence shown here is derived from an EMBL/GenBank/DDBJ whole genome shotgun (WGS) entry which is preliminary data.</text>
</comment>
<dbReference type="STRING" id="6265.A0A0B2W630"/>
<feature type="compositionally biased region" description="Basic and acidic residues" evidence="1">
    <location>
        <begin position="261"/>
        <end position="277"/>
    </location>
</feature>
<feature type="region of interest" description="Disordered" evidence="1">
    <location>
        <begin position="40"/>
        <end position="121"/>
    </location>
</feature>
<name>A0A0B2W630_TOXCA</name>
<protein>
    <submittedName>
        <fullName evidence="2">Uncharacterized protein</fullName>
    </submittedName>
</protein>
<dbReference type="Proteomes" id="UP000031036">
    <property type="component" value="Unassembled WGS sequence"/>
</dbReference>
<feature type="region of interest" description="Disordered" evidence="1">
    <location>
        <begin position="138"/>
        <end position="347"/>
    </location>
</feature>
<feature type="compositionally biased region" description="Basic and acidic residues" evidence="1">
    <location>
        <begin position="513"/>
        <end position="525"/>
    </location>
</feature>
<accession>A0A0B2W630</accession>
<feature type="non-terminal residue" evidence="2">
    <location>
        <position position="1"/>
    </location>
</feature>
<gene>
    <name evidence="2" type="ORF">Tcan_11568</name>
</gene>
<reference evidence="2 3" key="1">
    <citation type="submission" date="2014-11" db="EMBL/GenBank/DDBJ databases">
        <title>Genetic blueprint of the zoonotic pathogen Toxocara canis.</title>
        <authorList>
            <person name="Zhu X.-Q."/>
            <person name="Korhonen P.K."/>
            <person name="Cai H."/>
            <person name="Young N.D."/>
            <person name="Nejsum P."/>
            <person name="von Samson-Himmelstjerna G."/>
            <person name="Boag P.R."/>
            <person name="Tan P."/>
            <person name="Li Q."/>
            <person name="Min J."/>
            <person name="Yang Y."/>
            <person name="Wang X."/>
            <person name="Fang X."/>
            <person name="Hall R.S."/>
            <person name="Hofmann A."/>
            <person name="Sternberg P.W."/>
            <person name="Jex A.R."/>
            <person name="Gasser R.B."/>
        </authorList>
    </citation>
    <scope>NUCLEOTIDE SEQUENCE [LARGE SCALE GENOMIC DNA]</scope>
    <source>
        <strain evidence="2">PN_DK_2014</strain>
    </source>
</reference>
<feature type="compositionally biased region" description="Low complexity" evidence="1">
    <location>
        <begin position="238"/>
        <end position="248"/>
    </location>
</feature>
<proteinExistence type="predicted"/>
<sequence>SALAGKSPAVTRRHRAPPSPTPIGHKFIATQKELAVAAASQRGFAMAQKDPSTVTATNSPSSHSSSSTVRENTAAVRVIARHGDTSPPSEVGAARPSITPRSADRLRPHSPPSLASVTTVTSRPLHIPPAAVQQKVCESSVATGIPEEVPSPPLIVDKICAQHPAAGSSNVRVPSPPPSRNKESASRRSSRQHMTNSLHRESRHAHLTNESRGLSFSTPSKRVEQAPPEPPVDYDNYPVGSSRGSSAAPSPPVDPYPARSTIEREREPPPAYRHERVYSSNYGSSAERRIPPVVTNSEQPTFAVYSQKGSRETTEPKPSSASRIVQRNSFYDNVPPPTPTHSYDADDEVSATYGKRCIGDARRALGELIYESRSEDRSMERRFRNQQNSPTLFESRRQQTVTEVETRVIQLPNNITYVSVGDEDGDSVMRAPKQRFQSGYGSPGRFEPMLSHFRSEGYSPYEESTRFREGVEERQVKQEGPFLSHFRDESSTGVARGRALPDPSSSAYYYPVDGRRYAPAVERRPAPSSHSHHFPFPAETRGRQRDISAAKTNSYSSFPIET</sequence>
<evidence type="ECO:0000313" key="3">
    <source>
        <dbReference type="Proteomes" id="UP000031036"/>
    </source>
</evidence>